<dbReference type="Proteomes" id="UP000612808">
    <property type="component" value="Unassembled WGS sequence"/>
</dbReference>
<evidence type="ECO:0000256" key="3">
    <source>
        <dbReference type="ARBA" id="ARBA00023163"/>
    </source>
</evidence>
<dbReference type="GO" id="GO:0003677">
    <property type="term" value="F:DNA binding"/>
    <property type="evidence" value="ECO:0007669"/>
    <property type="project" value="UniProtKB-KW"/>
</dbReference>
<dbReference type="InterPro" id="IPR045981">
    <property type="entry name" value="DUF5937"/>
</dbReference>
<dbReference type="PANTHER" id="PTHR43132:SF8">
    <property type="entry name" value="HTH-TYPE TRANSCRIPTIONAL REGULATOR KMTR"/>
    <property type="match status" value="1"/>
</dbReference>
<dbReference type="InterPro" id="IPR036388">
    <property type="entry name" value="WH-like_DNA-bd_sf"/>
</dbReference>
<dbReference type="CDD" id="cd00090">
    <property type="entry name" value="HTH_ARSR"/>
    <property type="match status" value="1"/>
</dbReference>
<dbReference type="Pfam" id="PF19361">
    <property type="entry name" value="DUF5937"/>
    <property type="match status" value="1"/>
</dbReference>
<dbReference type="EMBL" id="BOMB01000047">
    <property type="protein sequence ID" value="GID15731.1"/>
    <property type="molecule type" value="Genomic_DNA"/>
</dbReference>
<dbReference type="Gene3D" id="1.10.10.10">
    <property type="entry name" value="Winged helix-like DNA-binding domain superfamily/Winged helix DNA-binding domain"/>
    <property type="match status" value="1"/>
</dbReference>
<dbReference type="InterPro" id="IPR001845">
    <property type="entry name" value="HTH_ArsR_DNA-bd_dom"/>
</dbReference>
<dbReference type="PANTHER" id="PTHR43132">
    <property type="entry name" value="ARSENICAL RESISTANCE OPERON REPRESSOR ARSR-RELATED"/>
    <property type="match status" value="1"/>
</dbReference>
<dbReference type="SMART" id="SM00418">
    <property type="entry name" value="HTH_ARSR"/>
    <property type="match status" value="1"/>
</dbReference>
<evidence type="ECO:0000256" key="2">
    <source>
        <dbReference type="ARBA" id="ARBA00023125"/>
    </source>
</evidence>
<feature type="domain" description="HTH arsR-type" evidence="4">
    <location>
        <begin position="257"/>
        <end position="325"/>
    </location>
</feature>
<dbReference type="Pfam" id="PF12840">
    <property type="entry name" value="HTH_20"/>
    <property type="match status" value="1"/>
</dbReference>
<keyword evidence="2" id="KW-0238">DNA-binding</keyword>
<proteinExistence type="predicted"/>
<gene>
    <name evidence="5" type="ORF">Aru02nite_66200</name>
</gene>
<evidence type="ECO:0000259" key="4">
    <source>
        <dbReference type="SMART" id="SM00418"/>
    </source>
</evidence>
<dbReference type="RefSeq" id="WP_239077095.1">
    <property type="nucleotide sequence ID" value="NZ_BAAAZM010000025.1"/>
</dbReference>
<dbReference type="InterPro" id="IPR051011">
    <property type="entry name" value="Metal_resp_trans_reg"/>
</dbReference>
<reference evidence="5" key="1">
    <citation type="submission" date="2021-01" db="EMBL/GenBank/DDBJ databases">
        <title>Whole genome shotgun sequence of Actinocatenispora rupis NBRC 107355.</title>
        <authorList>
            <person name="Komaki H."/>
            <person name="Tamura T."/>
        </authorList>
    </citation>
    <scope>NUCLEOTIDE SEQUENCE</scope>
    <source>
        <strain evidence="5">NBRC 107355</strain>
    </source>
</reference>
<dbReference type="InterPro" id="IPR036390">
    <property type="entry name" value="WH_DNA-bd_sf"/>
</dbReference>
<sequence>MPLELRFGPDDLVRCRFAVSPLCETHEAVRTLRRTERHAYHVPWLDRTRAAVAGLDLAELWLLMPTPGYTPDFLGPPPDAPYTAAATFDEEIARLRATDPTVAYEEMRRSLAGAADSAAGRTLLADPAAAVRRLADATERAWHALVEADWPRVRAVLAADIAHRSRRLAAGGLEALFADLHPRIAWTDGTLTYRSAERVRRVQTLAGRGLLLMPSVYCWPEPVSGFASPWQPTLIYPARGIDALWRPAASASAALSRLLGTGRAAVLAAVDEPVTTTVLARRLGLALSSVSAHLSVLRDTGLLTAHRDGPRVLYERTALGSTLARA</sequence>
<evidence type="ECO:0000313" key="5">
    <source>
        <dbReference type="EMBL" id="GID15731.1"/>
    </source>
</evidence>
<keyword evidence="3" id="KW-0804">Transcription</keyword>
<accession>A0A8J3J4N5</accession>
<organism evidence="5 6">
    <name type="scientific">Actinocatenispora rupis</name>
    <dbReference type="NCBI Taxonomy" id="519421"/>
    <lineage>
        <taxon>Bacteria</taxon>
        <taxon>Bacillati</taxon>
        <taxon>Actinomycetota</taxon>
        <taxon>Actinomycetes</taxon>
        <taxon>Micromonosporales</taxon>
        <taxon>Micromonosporaceae</taxon>
        <taxon>Actinocatenispora</taxon>
    </lineage>
</organism>
<name>A0A8J3J4N5_9ACTN</name>
<dbReference type="InterPro" id="IPR011991">
    <property type="entry name" value="ArsR-like_HTH"/>
</dbReference>
<dbReference type="GO" id="GO:0003700">
    <property type="term" value="F:DNA-binding transcription factor activity"/>
    <property type="evidence" value="ECO:0007669"/>
    <property type="project" value="InterPro"/>
</dbReference>
<keyword evidence="6" id="KW-1185">Reference proteome</keyword>
<dbReference type="SUPFAM" id="SSF46785">
    <property type="entry name" value="Winged helix' DNA-binding domain"/>
    <property type="match status" value="1"/>
</dbReference>
<evidence type="ECO:0000256" key="1">
    <source>
        <dbReference type="ARBA" id="ARBA00023015"/>
    </source>
</evidence>
<comment type="caution">
    <text evidence="5">The sequence shown here is derived from an EMBL/GenBank/DDBJ whole genome shotgun (WGS) entry which is preliminary data.</text>
</comment>
<keyword evidence="1" id="KW-0805">Transcription regulation</keyword>
<dbReference type="AlphaFoldDB" id="A0A8J3J4N5"/>
<evidence type="ECO:0000313" key="6">
    <source>
        <dbReference type="Proteomes" id="UP000612808"/>
    </source>
</evidence>
<protein>
    <submittedName>
        <fullName evidence="5">Transcriptional regulator</fullName>
    </submittedName>
</protein>